<dbReference type="GO" id="GO:0009740">
    <property type="term" value="P:gibberellic acid mediated signaling pathway"/>
    <property type="evidence" value="ECO:0007669"/>
    <property type="project" value="UniProtKB-UniRule"/>
</dbReference>
<dbReference type="GO" id="GO:0003700">
    <property type="term" value="F:DNA-binding transcription factor activity"/>
    <property type="evidence" value="ECO:0000318"/>
    <property type="project" value="GO_Central"/>
</dbReference>
<keyword evidence="3 5" id="KW-0804">Transcription</keyword>
<evidence type="ECO:0000256" key="5">
    <source>
        <dbReference type="RuleBase" id="RU367159"/>
    </source>
</evidence>
<dbReference type="GO" id="GO:0006355">
    <property type="term" value="P:regulation of DNA-templated transcription"/>
    <property type="evidence" value="ECO:0000318"/>
    <property type="project" value="GO_Central"/>
</dbReference>
<dbReference type="EMBL" id="KI396610">
    <property type="protein sequence ID" value="ERM97089.1"/>
    <property type="molecule type" value="Genomic_DNA"/>
</dbReference>
<dbReference type="OMA" id="NSAWTTA"/>
<evidence type="ECO:0000256" key="1">
    <source>
        <dbReference type="ARBA" id="ARBA00010273"/>
    </source>
</evidence>
<feature type="region of interest" description="Leucine repeat II (LRII)" evidence="4">
    <location>
        <begin position="281"/>
        <end position="313"/>
    </location>
</feature>
<dbReference type="PROSITE" id="PS50985">
    <property type="entry name" value="GRAS"/>
    <property type="match status" value="1"/>
</dbReference>
<keyword evidence="8" id="KW-1185">Reference proteome</keyword>
<dbReference type="AlphaFoldDB" id="W1NQJ9"/>
<dbReference type="GO" id="GO:0043565">
    <property type="term" value="F:sequence-specific DNA binding"/>
    <property type="evidence" value="ECO:0000318"/>
    <property type="project" value="GO_Central"/>
</dbReference>
<comment type="similarity">
    <text evidence="1 5">Belongs to the GRAS family. DELLA subfamily.</text>
</comment>
<evidence type="ECO:0000256" key="4">
    <source>
        <dbReference type="PROSITE-ProRule" id="PRU01191"/>
    </source>
</evidence>
<feature type="region of interest" description="SAW" evidence="4">
    <location>
        <begin position="416"/>
        <end position="474"/>
    </location>
</feature>
<proteinExistence type="inferred from homology"/>
<comment type="function">
    <text evidence="5">Transcriptional regulator that acts as a repressor of the gibberellin (GA) signaling pathway. Probably acts by participating in large multiprotein complexes that repress transcription of GA-inducible genes.</text>
</comment>
<reference evidence="8" key="1">
    <citation type="journal article" date="2013" name="Science">
        <title>The Amborella genome and the evolution of flowering plants.</title>
        <authorList>
            <consortium name="Amborella Genome Project"/>
        </authorList>
    </citation>
    <scope>NUCLEOTIDE SEQUENCE [LARGE SCALE GENOMIC DNA]</scope>
</reference>
<dbReference type="GO" id="GO:0005634">
    <property type="term" value="C:nucleus"/>
    <property type="evidence" value="ECO:0000318"/>
    <property type="project" value="GO_Central"/>
</dbReference>
<dbReference type="InterPro" id="IPR005202">
    <property type="entry name" value="TF_GRAS"/>
</dbReference>
<dbReference type="InterPro" id="IPR021914">
    <property type="entry name" value="TF_DELLA_N"/>
</dbReference>
<dbReference type="PANTHER" id="PTHR31636">
    <property type="entry name" value="OSJNBA0084A10.13 PROTEIN-RELATED"/>
    <property type="match status" value="1"/>
</dbReference>
<feature type="domain" description="Transcriptional factor DELLA N-terminal" evidence="6">
    <location>
        <begin position="21"/>
        <end position="87"/>
    </location>
</feature>
<organism evidence="7 8">
    <name type="scientific">Amborella trichopoda</name>
    <dbReference type="NCBI Taxonomy" id="13333"/>
    <lineage>
        <taxon>Eukaryota</taxon>
        <taxon>Viridiplantae</taxon>
        <taxon>Streptophyta</taxon>
        <taxon>Embryophyta</taxon>
        <taxon>Tracheophyta</taxon>
        <taxon>Spermatophyta</taxon>
        <taxon>Magnoliopsida</taxon>
        <taxon>Amborellales</taxon>
        <taxon>Amborellaceae</taxon>
        <taxon>Amborella</taxon>
    </lineage>
</organism>
<evidence type="ECO:0000313" key="7">
    <source>
        <dbReference type="EMBL" id="ERM97089.1"/>
    </source>
</evidence>
<keyword evidence="5" id="KW-0539">Nucleus</keyword>
<evidence type="ECO:0000259" key="6">
    <source>
        <dbReference type="Pfam" id="PF12041"/>
    </source>
</evidence>
<keyword evidence="5" id="KW-0939">Gibberellin signaling pathway</keyword>
<dbReference type="Pfam" id="PF03514">
    <property type="entry name" value="GRAS"/>
    <property type="match status" value="1"/>
</dbReference>
<gene>
    <name evidence="7" type="ORF">AMTR_s00122p00135250</name>
</gene>
<comment type="caution">
    <text evidence="4">Lacks conserved residue(s) required for the propagation of feature annotation.</text>
</comment>
<keyword evidence="2 5" id="KW-0805">Transcription regulation</keyword>
<dbReference type="Pfam" id="PF12041">
    <property type="entry name" value="DELLA"/>
    <property type="match status" value="1"/>
</dbReference>
<comment type="domain">
    <text evidence="5">The DELLA motif is required for its GA-induced degradation.</text>
</comment>
<feature type="short sequence motif" description="LXXLL motif" evidence="4">
    <location>
        <begin position="331"/>
        <end position="335"/>
    </location>
</feature>
<evidence type="ECO:0000256" key="3">
    <source>
        <dbReference type="ARBA" id="ARBA00023163"/>
    </source>
</evidence>
<evidence type="ECO:0000313" key="8">
    <source>
        <dbReference type="Proteomes" id="UP000017836"/>
    </source>
</evidence>
<accession>W1NQJ9</accession>
<dbReference type="STRING" id="13333.W1NQJ9"/>
<dbReference type="Gramene" id="ERM97089">
    <property type="protein sequence ID" value="ERM97089"/>
    <property type="gene ID" value="AMTR_s00122p00135250"/>
</dbReference>
<protein>
    <recommendedName>
        <fullName evidence="5">DELLA protein</fullName>
    </recommendedName>
</protein>
<comment type="subcellular location">
    <subcellularLocation>
        <location evidence="5">Nucleus</location>
    </subcellularLocation>
</comment>
<dbReference type="Gene3D" id="1.10.10.1290">
    <property type="entry name" value="Transcriptional regulator DELLA, N-terminal domain"/>
    <property type="match status" value="1"/>
</dbReference>
<dbReference type="HOGENOM" id="CLU_011924_4_0_1"/>
<dbReference type="eggNOG" id="ENOG502QPMG">
    <property type="taxonomic scope" value="Eukaryota"/>
</dbReference>
<name>W1NQJ9_AMBTC</name>
<feature type="short sequence motif" description="VHIID" evidence="4">
    <location>
        <begin position="233"/>
        <end position="237"/>
    </location>
</feature>
<dbReference type="InterPro" id="IPR038088">
    <property type="entry name" value="DELLA_N_sf"/>
</dbReference>
<evidence type="ECO:0000256" key="2">
    <source>
        <dbReference type="ARBA" id="ARBA00023015"/>
    </source>
</evidence>
<feature type="region of interest" description="VHIID" evidence="4">
    <location>
        <begin position="202"/>
        <end position="267"/>
    </location>
</feature>
<sequence length="474" mass="53617">MDYPFKTFPSTPSPPSKPEIDGLLADAGYRIKASDLPHVAHRLEQLETQMINAQPTEMTHLASETVHYNPSDLATWVESMLFELNPSEIPATSGFAGESQSPEIGFFAGNQNRGSFSGAAILTHEEDSGIRLIHLLMSCAGSVERGEREIALKLVQEMRLLLCRNITGVIGKVAVFFVDALFWRLSGHPSNRVDSGESEFLYHHFYEGCPYLKFAHFTCNQAILEAFDGCDEVHVIDFNLIHGLQWPALIQALALRPGGPPFLRLTGIGPPSPDGRDTIREVGIRLAELARSVNVRFAFRGVATQRLEDLKPWMIHVRSTETVAVNSVFVLHRLLYTTPDQTQPIKPVLNWVRELGPKILTVVEQEASHNGLGFVDRFTEALHYYSAMFDSMEGSNRNNQAFAELYLEREIKNIVCCEGSERVERHEPLTRWRGRFDKQDSNRLDSVRMRLDRRVCCSLFFRKMDLGWRRGMDA</sequence>
<dbReference type="SMART" id="SM01129">
    <property type="entry name" value="DELLA"/>
    <property type="match status" value="1"/>
</dbReference>
<dbReference type="Proteomes" id="UP000017836">
    <property type="component" value="Unassembled WGS sequence"/>
</dbReference>